<feature type="transmembrane region" description="Helical" evidence="1">
    <location>
        <begin position="196"/>
        <end position="216"/>
    </location>
</feature>
<organism evidence="2 3">
    <name type="scientific">Pontibacter ruber</name>
    <dbReference type="NCBI Taxonomy" id="1343895"/>
    <lineage>
        <taxon>Bacteria</taxon>
        <taxon>Pseudomonadati</taxon>
        <taxon>Bacteroidota</taxon>
        <taxon>Cytophagia</taxon>
        <taxon>Cytophagales</taxon>
        <taxon>Hymenobacteraceae</taxon>
        <taxon>Pontibacter</taxon>
    </lineage>
</organism>
<feature type="transmembrane region" description="Helical" evidence="1">
    <location>
        <begin position="30"/>
        <end position="51"/>
    </location>
</feature>
<sequence>MVLCIVTAEAGSLIAQYRLKSGIVENEAPISTAVAATLGLLAFMLGFTFSLTAERYSERKTLVLAHVNAIGTCYLRTSLIPEKQKLEIRSYCREYINVLLVTQSVADLEKTLAKIEEINLLIWQQTASLIKEEMDSEMRSIFTTSVNDLLNTYSSKKTVGLTFRIPDAIWVALLLLTATAMFSYGYQNGITGMSHIIQMPLLAVSFSMVVTLIAAMDSIGWQSFQISYEPLLSIKEMMEKDIP</sequence>
<gene>
    <name evidence="2" type="ORF">ACFSKP_09390</name>
</gene>
<dbReference type="RefSeq" id="WP_250428249.1">
    <property type="nucleotide sequence ID" value="NZ_JALPRR010000001.1"/>
</dbReference>
<proteinExistence type="predicted"/>
<comment type="caution">
    <text evidence="2">The sequence shown here is derived from an EMBL/GenBank/DDBJ whole genome shotgun (WGS) entry which is preliminary data.</text>
</comment>
<dbReference type="Proteomes" id="UP001597374">
    <property type="component" value="Unassembled WGS sequence"/>
</dbReference>
<dbReference type="Pfam" id="PF14023">
    <property type="entry name" value="Bestrophin-like"/>
    <property type="match status" value="1"/>
</dbReference>
<feature type="transmembrane region" description="Helical" evidence="1">
    <location>
        <begin position="165"/>
        <end position="184"/>
    </location>
</feature>
<keyword evidence="1" id="KW-0812">Transmembrane</keyword>
<keyword evidence="1" id="KW-1133">Transmembrane helix</keyword>
<protein>
    <recommendedName>
        <fullName evidence="4">DUF4239 domain-containing protein</fullName>
    </recommendedName>
</protein>
<name>A0ABW5CVH0_9BACT</name>
<dbReference type="EMBL" id="JBHUIM010000001">
    <property type="protein sequence ID" value="MFD2246466.1"/>
    <property type="molecule type" value="Genomic_DNA"/>
</dbReference>
<evidence type="ECO:0000256" key="1">
    <source>
        <dbReference type="SAM" id="Phobius"/>
    </source>
</evidence>
<evidence type="ECO:0000313" key="3">
    <source>
        <dbReference type="Proteomes" id="UP001597374"/>
    </source>
</evidence>
<keyword evidence="3" id="KW-1185">Reference proteome</keyword>
<dbReference type="InterPro" id="IPR025333">
    <property type="entry name" value="DUF4239"/>
</dbReference>
<evidence type="ECO:0008006" key="4">
    <source>
        <dbReference type="Google" id="ProtNLM"/>
    </source>
</evidence>
<keyword evidence="1" id="KW-0472">Membrane</keyword>
<accession>A0ABW5CVH0</accession>
<reference evidence="3" key="1">
    <citation type="journal article" date="2019" name="Int. J. Syst. Evol. Microbiol.">
        <title>The Global Catalogue of Microorganisms (GCM) 10K type strain sequencing project: providing services to taxonomists for standard genome sequencing and annotation.</title>
        <authorList>
            <consortium name="The Broad Institute Genomics Platform"/>
            <consortium name="The Broad Institute Genome Sequencing Center for Infectious Disease"/>
            <person name="Wu L."/>
            <person name="Ma J."/>
        </authorList>
    </citation>
    <scope>NUCLEOTIDE SEQUENCE [LARGE SCALE GENOMIC DNA]</scope>
    <source>
        <strain evidence="3">CGMCC 4.1782</strain>
    </source>
</reference>
<evidence type="ECO:0000313" key="2">
    <source>
        <dbReference type="EMBL" id="MFD2246466.1"/>
    </source>
</evidence>